<keyword evidence="6" id="KW-1185">Reference proteome</keyword>
<gene>
    <name evidence="3" type="ORF">I5Q09_20275</name>
    <name evidence="2" type="ORF">IRZ65_19510</name>
    <name evidence="4" type="ORF">NCTC11842_05215</name>
</gene>
<dbReference type="RefSeq" id="WP_010798621.1">
    <property type="nucleotide sequence ID" value="NZ_CP044085.1"/>
</dbReference>
<dbReference type="AlphaFoldDB" id="A0A2X2D3H4"/>
<reference evidence="2 6" key="2">
    <citation type="submission" date="2020-10" db="EMBL/GenBank/DDBJ databases">
        <title>Genome sequences of Pseudomonas isolates.</title>
        <authorList>
            <person name="Wessels L."/>
            <person name="Reich F."/>
            <person name="Hammerl J."/>
        </authorList>
    </citation>
    <scope>NUCLEOTIDE SEQUENCE [LARGE SCALE GENOMIC DNA]</scope>
    <source>
        <strain evidence="2 6">20-MO00624-0</strain>
    </source>
</reference>
<dbReference type="EMBL" id="JADMCD010000012">
    <property type="protein sequence ID" value="MBF8642860.1"/>
    <property type="molecule type" value="Genomic_DNA"/>
</dbReference>
<protein>
    <submittedName>
        <fullName evidence="4">Uncharacterized protein</fullName>
    </submittedName>
</protein>
<evidence type="ECO:0000313" key="5">
    <source>
        <dbReference type="Proteomes" id="UP000250443"/>
    </source>
</evidence>
<name>A0A2X2D3H4_PSELU</name>
<evidence type="ECO:0000256" key="1">
    <source>
        <dbReference type="SAM" id="Coils"/>
    </source>
</evidence>
<evidence type="ECO:0000313" key="6">
    <source>
        <dbReference type="Proteomes" id="UP000626180"/>
    </source>
</evidence>
<accession>A0A2X2D3H4</accession>
<reference evidence="4 5" key="1">
    <citation type="submission" date="2018-06" db="EMBL/GenBank/DDBJ databases">
        <authorList>
            <consortium name="Pathogen Informatics"/>
            <person name="Doyle S."/>
        </authorList>
    </citation>
    <scope>NUCLEOTIDE SEQUENCE [LARGE SCALE GENOMIC DNA]</scope>
    <source>
        <strain evidence="4 5">NCTC11842</strain>
    </source>
</reference>
<keyword evidence="1" id="KW-0175">Coiled coil</keyword>
<evidence type="ECO:0000313" key="4">
    <source>
        <dbReference type="EMBL" id="SPZ13471.1"/>
    </source>
</evidence>
<feature type="coiled-coil region" evidence="1">
    <location>
        <begin position="3"/>
        <end position="30"/>
    </location>
</feature>
<organism evidence="4 5">
    <name type="scientific">Pseudomonas luteola</name>
    <dbReference type="NCBI Taxonomy" id="47886"/>
    <lineage>
        <taxon>Bacteria</taxon>
        <taxon>Pseudomonadati</taxon>
        <taxon>Pseudomonadota</taxon>
        <taxon>Gammaproteobacteria</taxon>
        <taxon>Pseudomonadales</taxon>
        <taxon>Pseudomonadaceae</taxon>
        <taxon>Pseudomonas</taxon>
    </lineage>
</organism>
<evidence type="ECO:0000313" key="2">
    <source>
        <dbReference type="EMBL" id="MBF8642860.1"/>
    </source>
</evidence>
<evidence type="ECO:0000313" key="3">
    <source>
        <dbReference type="EMBL" id="MBH3441023.1"/>
    </source>
</evidence>
<dbReference type="EMBL" id="UAUF01000014">
    <property type="protein sequence ID" value="SPZ13471.1"/>
    <property type="molecule type" value="Genomic_DNA"/>
</dbReference>
<dbReference type="Proteomes" id="UP000638986">
    <property type="component" value="Unassembled WGS sequence"/>
</dbReference>
<reference evidence="3 7" key="3">
    <citation type="submission" date="2020-11" db="EMBL/GenBank/DDBJ databases">
        <title>Enhanced detection system for hospital associated transmission using whole genome sequencing surveillance.</title>
        <authorList>
            <person name="Harrison L.H."/>
            <person name="Van Tyne D."/>
            <person name="Marsh J.W."/>
            <person name="Griffith M.P."/>
            <person name="Snyder D.J."/>
            <person name="Cooper V.S."/>
            <person name="Mustapha M."/>
        </authorList>
    </citation>
    <scope>NUCLEOTIDE SEQUENCE [LARGE SCALE GENOMIC DNA]</scope>
    <source>
        <strain evidence="3 7">PSB00013</strain>
    </source>
</reference>
<dbReference type="Proteomes" id="UP000626180">
    <property type="component" value="Unassembled WGS sequence"/>
</dbReference>
<proteinExistence type="predicted"/>
<dbReference type="Proteomes" id="UP000250443">
    <property type="component" value="Unassembled WGS sequence"/>
</dbReference>
<sequence length="63" mass="7450">MAERDKARRLVELQKEIRQYQIKVDQARLLVQKTFLDYSEAYNTLSLLEAQLEAEWQHQGVSA</sequence>
<dbReference type="EMBL" id="JADTXM010000016">
    <property type="protein sequence ID" value="MBH3441023.1"/>
    <property type="molecule type" value="Genomic_DNA"/>
</dbReference>
<evidence type="ECO:0000313" key="7">
    <source>
        <dbReference type="Proteomes" id="UP000638986"/>
    </source>
</evidence>